<proteinExistence type="predicted"/>
<organism evidence="1 2">
    <name type="scientific">Burkholderia cepacia</name>
    <name type="common">Pseudomonas cepacia</name>
    <dbReference type="NCBI Taxonomy" id="292"/>
    <lineage>
        <taxon>Bacteria</taxon>
        <taxon>Pseudomonadati</taxon>
        <taxon>Pseudomonadota</taxon>
        <taxon>Betaproteobacteria</taxon>
        <taxon>Burkholderiales</taxon>
        <taxon>Burkholderiaceae</taxon>
        <taxon>Burkholderia</taxon>
        <taxon>Burkholderia cepacia complex</taxon>
    </lineage>
</organism>
<sequence>MMRAVALLLVAMSIASWTVIVIQAIERVGIRCRAVRAEARFRGAGGAAGAMHTLGEQDGPFVDLVHAVSRRMGDAVRHLRRTASRRGLTSPNSR</sequence>
<dbReference type="EMBL" id="JAEDXG010000038">
    <property type="protein sequence ID" value="MBH9700883.1"/>
    <property type="molecule type" value="Genomic_DNA"/>
</dbReference>
<gene>
    <name evidence="1" type="ORF">JAO13_31050</name>
</gene>
<dbReference type="AlphaFoldDB" id="A0A8I1DQY4"/>
<dbReference type="RefSeq" id="WP_176130151.1">
    <property type="nucleotide sequence ID" value="NZ_CADDZZ010000005.1"/>
</dbReference>
<reference evidence="1" key="1">
    <citation type="submission" date="2020-12" db="EMBL/GenBank/DDBJ databases">
        <title>Burkholderia cepacia complex in Mexico.</title>
        <authorList>
            <person name="Estrada P."/>
        </authorList>
    </citation>
    <scope>NUCLEOTIDE SEQUENCE</scope>
    <source>
        <strain evidence="1">871</strain>
    </source>
</reference>
<dbReference type="Proteomes" id="UP000645612">
    <property type="component" value="Unassembled WGS sequence"/>
</dbReference>
<comment type="caution">
    <text evidence="1">The sequence shown here is derived from an EMBL/GenBank/DDBJ whole genome shotgun (WGS) entry which is preliminary data.</text>
</comment>
<name>A0A8I1DQY4_BURCE</name>
<evidence type="ECO:0000313" key="1">
    <source>
        <dbReference type="EMBL" id="MBH9700883.1"/>
    </source>
</evidence>
<accession>A0A8I1DQY4</accession>
<evidence type="ECO:0000313" key="2">
    <source>
        <dbReference type="Proteomes" id="UP000645612"/>
    </source>
</evidence>
<protein>
    <submittedName>
        <fullName evidence="1">Uncharacterized protein</fullName>
    </submittedName>
</protein>